<dbReference type="Proteomes" id="UP000325577">
    <property type="component" value="Linkage Group LG2"/>
</dbReference>
<evidence type="ECO:0000313" key="3">
    <source>
        <dbReference type="Proteomes" id="UP000325577"/>
    </source>
</evidence>
<protein>
    <submittedName>
        <fullName evidence="2">Uncharacterized protein</fullName>
    </submittedName>
</protein>
<feature type="compositionally biased region" description="Pro residues" evidence="1">
    <location>
        <begin position="61"/>
        <end position="72"/>
    </location>
</feature>
<dbReference type="AlphaFoldDB" id="A0A5J5AMT3"/>
<dbReference type="PANTHER" id="PTHR33696">
    <property type="entry name" value="T22J18.15-RELATED"/>
    <property type="match status" value="1"/>
</dbReference>
<feature type="region of interest" description="Disordered" evidence="1">
    <location>
        <begin position="53"/>
        <end position="78"/>
    </location>
</feature>
<dbReference type="EMBL" id="CM018043">
    <property type="protein sequence ID" value="KAA8531539.1"/>
    <property type="molecule type" value="Genomic_DNA"/>
</dbReference>
<evidence type="ECO:0000313" key="2">
    <source>
        <dbReference type="EMBL" id="KAA8531539.1"/>
    </source>
</evidence>
<organism evidence="2 3">
    <name type="scientific">Nyssa sinensis</name>
    <dbReference type="NCBI Taxonomy" id="561372"/>
    <lineage>
        <taxon>Eukaryota</taxon>
        <taxon>Viridiplantae</taxon>
        <taxon>Streptophyta</taxon>
        <taxon>Embryophyta</taxon>
        <taxon>Tracheophyta</taxon>
        <taxon>Spermatophyta</taxon>
        <taxon>Magnoliopsida</taxon>
        <taxon>eudicotyledons</taxon>
        <taxon>Gunneridae</taxon>
        <taxon>Pentapetalae</taxon>
        <taxon>asterids</taxon>
        <taxon>Cornales</taxon>
        <taxon>Nyssaceae</taxon>
        <taxon>Nyssa</taxon>
    </lineage>
</organism>
<feature type="region of interest" description="Disordered" evidence="1">
    <location>
        <begin position="1"/>
        <end position="29"/>
    </location>
</feature>
<gene>
    <name evidence="2" type="ORF">F0562_006248</name>
</gene>
<keyword evidence="3" id="KW-1185">Reference proteome</keyword>
<accession>A0A5J5AMT3</accession>
<reference evidence="2 3" key="1">
    <citation type="submission" date="2019-09" db="EMBL/GenBank/DDBJ databases">
        <title>A chromosome-level genome assembly of the Chinese tupelo Nyssa sinensis.</title>
        <authorList>
            <person name="Yang X."/>
            <person name="Kang M."/>
            <person name="Yang Y."/>
            <person name="Xiong H."/>
            <person name="Wang M."/>
            <person name="Zhang Z."/>
            <person name="Wang Z."/>
            <person name="Wu H."/>
            <person name="Ma T."/>
            <person name="Liu J."/>
            <person name="Xi Z."/>
        </authorList>
    </citation>
    <scope>NUCLEOTIDE SEQUENCE [LARGE SCALE GENOMIC DNA]</scope>
    <source>
        <strain evidence="2">J267</strain>
        <tissue evidence="2">Leaf</tissue>
    </source>
</reference>
<sequence>MSHRKVVHSQGNVPFSWEDKPGVSKSKITHQECPTDMELRALIPSPCHSDFPLKMANGKKIPPPPCPFPPPSRTSSRKGLWQQEDPFLAALKECTKGVRSGKMPGESKNGVNSKRNKFIRSLLVIVD</sequence>
<name>A0A5J5AMT3_9ASTE</name>
<dbReference type="PANTHER" id="PTHR33696:SF3">
    <property type="entry name" value="FLZ-TYPE DOMAIN-CONTAINING PROTEIN"/>
    <property type="match status" value="1"/>
</dbReference>
<dbReference type="OrthoDB" id="745459at2759"/>
<evidence type="ECO:0000256" key="1">
    <source>
        <dbReference type="SAM" id="MobiDB-lite"/>
    </source>
</evidence>
<proteinExistence type="predicted"/>